<feature type="domain" description="Protein kinase" evidence="17">
    <location>
        <begin position="183"/>
        <end position="457"/>
    </location>
</feature>
<evidence type="ECO:0000256" key="1">
    <source>
        <dbReference type="ARBA" id="ARBA00004123"/>
    </source>
</evidence>
<dbReference type="InterPro" id="IPR008271">
    <property type="entry name" value="Ser/Thr_kinase_AS"/>
</dbReference>
<dbReference type="PIRSF" id="PIRSF037281">
    <property type="entry name" value="Wee1-like_protein_kinase"/>
    <property type="match status" value="1"/>
</dbReference>
<comment type="catalytic activity">
    <reaction evidence="11">
        <text>L-tyrosyl-[protein] + ATP = O-phospho-L-tyrosyl-[protein] + ADP + H(+)</text>
        <dbReference type="Rhea" id="RHEA:10596"/>
        <dbReference type="Rhea" id="RHEA-COMP:10136"/>
        <dbReference type="Rhea" id="RHEA-COMP:20101"/>
        <dbReference type="ChEBI" id="CHEBI:15378"/>
        <dbReference type="ChEBI" id="CHEBI:30616"/>
        <dbReference type="ChEBI" id="CHEBI:46858"/>
        <dbReference type="ChEBI" id="CHEBI:61978"/>
        <dbReference type="ChEBI" id="CHEBI:456216"/>
        <dbReference type="EC" id="2.7.10.2"/>
    </reaction>
</comment>
<dbReference type="GO" id="GO:0000287">
    <property type="term" value="F:magnesium ion binding"/>
    <property type="evidence" value="ECO:0007669"/>
    <property type="project" value="InterPro"/>
</dbReference>
<feature type="compositionally biased region" description="Acidic residues" evidence="16">
    <location>
        <begin position="153"/>
        <end position="162"/>
    </location>
</feature>
<dbReference type="GO" id="GO:0005524">
    <property type="term" value="F:ATP binding"/>
    <property type="evidence" value="ECO:0007669"/>
    <property type="project" value="UniProtKB-UniRule"/>
</dbReference>
<keyword evidence="7 14" id="KW-0460">Magnesium</keyword>
<sequence>MSFIRKLDFDFDDSDNEQLDSSSGCEFSSLDNNGSYASSDGCNKTPTINCETEVVVTASSPPYKCVRALRLCDNPLTPKTIVHKSSTLDSPMQRSRLLTPYDKRRGFACTYRNNDQPAANVNPFTPNGMTTNKKRARSYGSLLASPKLGPSNDDSDASDVEIEQPTKRRALEDNNITRYHQEFAELELIGSGQFGSVYKCINRLDGCFYAIKKSSRPVTGSILEKWALNEVYAHAVLGGHQHVVRYYSAWAEDNHMLIQNEYCNGGSLAQKITHDSLSVSELRQLILQVAEGLRYIHSKGLVHLDIKPANIFISCEKKAQYINYDSTDDGFEDIDETSFSEEEQIMYKIGDLGHVTSITNPQVEEGDCRYLPKEILQEDYNNLTKADVFSLGMTCLEAAGSGPLPKNGESWHRVRDCKLPPLQLALSRDLIELIKSMLNPDPIFRPSPLQVLQHRAVSPRGGKKSRAQLQRELNALKLKSEILSKQLVDATKYIKVVTPEVNQMKTLTRYSSRIIGKKLNRSCSTTAF</sequence>
<evidence type="ECO:0000256" key="15">
    <source>
        <dbReference type="PROSITE-ProRule" id="PRU10141"/>
    </source>
</evidence>
<dbReference type="EC" id="2.7.10.2" evidence="11"/>
<evidence type="ECO:0000256" key="14">
    <source>
        <dbReference type="PIRSR" id="PIRSR037281-3"/>
    </source>
</evidence>
<dbReference type="InterPro" id="IPR000719">
    <property type="entry name" value="Prot_kinase_dom"/>
</dbReference>
<feature type="binding site" evidence="14">
    <location>
        <position position="351"/>
    </location>
    <ligand>
        <name>Mg(2+)</name>
        <dbReference type="ChEBI" id="CHEBI:18420"/>
        <label>1</label>
    </ligand>
</feature>
<evidence type="ECO:0000256" key="12">
    <source>
        <dbReference type="PIRSR" id="PIRSR037281-1"/>
    </source>
</evidence>
<dbReference type="PROSITE" id="PS50011">
    <property type="entry name" value="PROTEIN_KINASE_DOM"/>
    <property type="match status" value="1"/>
</dbReference>
<feature type="active site" description="Proton acceptor" evidence="12">
    <location>
        <position position="305"/>
    </location>
</feature>
<evidence type="ECO:0000256" key="4">
    <source>
        <dbReference type="ARBA" id="ARBA00022741"/>
    </source>
</evidence>
<dbReference type="InterPro" id="IPR017441">
    <property type="entry name" value="Protein_kinase_ATP_BS"/>
</dbReference>
<comment type="similarity">
    <text evidence="10">Belongs to the protein kinase superfamily. Ser/Thr protein kinase family. GCN2 subfamily.</text>
</comment>
<comment type="similarity">
    <text evidence="11">Belongs to the protein kinase superfamily. Ser/Thr protein kinase family. WEE1 subfamily.</text>
</comment>
<name>A0AAN7UY01_9COLE</name>
<keyword evidence="6 11" id="KW-0067">ATP-binding</keyword>
<proteinExistence type="inferred from homology"/>
<dbReference type="Gene3D" id="3.30.200.20">
    <property type="entry name" value="Phosphorylase Kinase, domain 1"/>
    <property type="match status" value="1"/>
</dbReference>
<evidence type="ECO:0000313" key="19">
    <source>
        <dbReference type="Proteomes" id="UP001329430"/>
    </source>
</evidence>
<protein>
    <recommendedName>
        <fullName evidence="11">Wee1-like protein kinase</fullName>
        <ecNumber evidence="11">2.7.10.2</ecNumber>
    </recommendedName>
</protein>
<dbReference type="SUPFAM" id="SSF56112">
    <property type="entry name" value="Protein kinase-like (PK-like)"/>
    <property type="match status" value="1"/>
</dbReference>
<dbReference type="Gene3D" id="1.10.510.10">
    <property type="entry name" value="Transferase(Phosphotransferase) domain 1"/>
    <property type="match status" value="1"/>
</dbReference>
<dbReference type="AlphaFoldDB" id="A0AAN7UY01"/>
<dbReference type="InterPro" id="IPR050339">
    <property type="entry name" value="CC_SR_Kinase"/>
</dbReference>
<dbReference type="EMBL" id="JAVRBK010000010">
    <property type="protein sequence ID" value="KAK5638142.1"/>
    <property type="molecule type" value="Genomic_DNA"/>
</dbReference>
<evidence type="ECO:0000256" key="13">
    <source>
        <dbReference type="PIRSR" id="PIRSR037281-2"/>
    </source>
</evidence>
<dbReference type="GO" id="GO:0000278">
    <property type="term" value="P:mitotic cell cycle"/>
    <property type="evidence" value="ECO:0007669"/>
    <property type="project" value="InterPro"/>
</dbReference>
<dbReference type="PANTHER" id="PTHR11042">
    <property type="entry name" value="EUKARYOTIC TRANSLATION INITIATION FACTOR 2-ALPHA KINASE EIF2-ALPHA KINASE -RELATED"/>
    <property type="match status" value="1"/>
</dbReference>
<dbReference type="PROSITE" id="PS00108">
    <property type="entry name" value="PROTEIN_KINASE_ST"/>
    <property type="match status" value="1"/>
</dbReference>
<evidence type="ECO:0000256" key="10">
    <source>
        <dbReference type="ARBA" id="ARBA00037982"/>
    </source>
</evidence>
<evidence type="ECO:0000313" key="18">
    <source>
        <dbReference type="EMBL" id="KAK5638142.1"/>
    </source>
</evidence>
<dbReference type="PANTHER" id="PTHR11042:SF185">
    <property type="entry name" value="WEE1-LIKE PROTEIN KINASE"/>
    <property type="match status" value="1"/>
</dbReference>
<keyword evidence="8 11" id="KW-0829">Tyrosine-protein kinase</keyword>
<evidence type="ECO:0000256" key="6">
    <source>
        <dbReference type="ARBA" id="ARBA00022840"/>
    </source>
</evidence>
<dbReference type="FunFam" id="3.30.200.20:FF:000115">
    <property type="entry name" value="Wee1-like kinase 2"/>
    <property type="match status" value="1"/>
</dbReference>
<feature type="binding site" evidence="14">
    <location>
        <position position="310"/>
    </location>
    <ligand>
        <name>Mg(2+)</name>
        <dbReference type="ChEBI" id="CHEBI:18420"/>
        <label>1</label>
    </ligand>
</feature>
<feature type="region of interest" description="Disordered" evidence="16">
    <location>
        <begin position="142"/>
        <end position="162"/>
    </location>
</feature>
<dbReference type="GO" id="GO:0004715">
    <property type="term" value="F:non-membrane spanning protein tyrosine kinase activity"/>
    <property type="evidence" value="ECO:0007669"/>
    <property type="project" value="UniProtKB-UniRule"/>
</dbReference>
<dbReference type="Pfam" id="PF00069">
    <property type="entry name" value="Pkinase"/>
    <property type="match status" value="1"/>
</dbReference>
<dbReference type="InterPro" id="IPR017164">
    <property type="entry name" value="Wee1-like_protein_kinase"/>
</dbReference>
<reference evidence="18 19" key="1">
    <citation type="journal article" date="2024" name="Insects">
        <title>An Improved Chromosome-Level Genome Assembly of the Firefly Pyrocoelia pectoralis.</title>
        <authorList>
            <person name="Fu X."/>
            <person name="Meyer-Rochow V.B."/>
            <person name="Ballantyne L."/>
            <person name="Zhu X."/>
        </authorList>
    </citation>
    <scope>NUCLEOTIDE SEQUENCE [LARGE SCALE GENOMIC DNA]</scope>
    <source>
        <strain evidence="18">XCY_ONT2</strain>
    </source>
</reference>
<evidence type="ECO:0000256" key="8">
    <source>
        <dbReference type="ARBA" id="ARBA00023137"/>
    </source>
</evidence>
<evidence type="ECO:0000256" key="5">
    <source>
        <dbReference type="ARBA" id="ARBA00022777"/>
    </source>
</evidence>
<feature type="binding site" evidence="13">
    <location>
        <begin position="189"/>
        <end position="197"/>
    </location>
    <ligand>
        <name>ATP</name>
        <dbReference type="ChEBI" id="CHEBI:30616"/>
    </ligand>
</feature>
<feature type="binding site" evidence="15">
    <location>
        <position position="213"/>
    </location>
    <ligand>
        <name>ATP</name>
        <dbReference type="ChEBI" id="CHEBI:30616"/>
    </ligand>
</feature>
<evidence type="ECO:0000256" key="7">
    <source>
        <dbReference type="ARBA" id="ARBA00022842"/>
    </source>
</evidence>
<evidence type="ECO:0000256" key="3">
    <source>
        <dbReference type="ARBA" id="ARBA00022723"/>
    </source>
</evidence>
<feature type="binding site" evidence="13">
    <location>
        <position position="212"/>
    </location>
    <ligand>
        <name>ATP</name>
        <dbReference type="ChEBI" id="CHEBI:30616"/>
    </ligand>
</feature>
<keyword evidence="4 11" id="KW-0547">Nucleotide-binding</keyword>
<organism evidence="18 19">
    <name type="scientific">Pyrocoelia pectoralis</name>
    <dbReference type="NCBI Taxonomy" id="417401"/>
    <lineage>
        <taxon>Eukaryota</taxon>
        <taxon>Metazoa</taxon>
        <taxon>Ecdysozoa</taxon>
        <taxon>Arthropoda</taxon>
        <taxon>Hexapoda</taxon>
        <taxon>Insecta</taxon>
        <taxon>Pterygota</taxon>
        <taxon>Neoptera</taxon>
        <taxon>Endopterygota</taxon>
        <taxon>Coleoptera</taxon>
        <taxon>Polyphaga</taxon>
        <taxon>Elateriformia</taxon>
        <taxon>Elateroidea</taxon>
        <taxon>Lampyridae</taxon>
        <taxon>Lampyrinae</taxon>
        <taxon>Pyrocoelia</taxon>
    </lineage>
</organism>
<keyword evidence="5 11" id="KW-0418">Kinase</keyword>
<comment type="subcellular location">
    <subcellularLocation>
        <location evidence="1 11">Nucleus</location>
    </subcellularLocation>
</comment>
<evidence type="ECO:0000256" key="11">
    <source>
        <dbReference type="PIRNR" id="PIRNR037281"/>
    </source>
</evidence>
<evidence type="ECO:0000256" key="9">
    <source>
        <dbReference type="ARBA" id="ARBA00023242"/>
    </source>
</evidence>
<evidence type="ECO:0000259" key="17">
    <source>
        <dbReference type="PROSITE" id="PS50011"/>
    </source>
</evidence>
<dbReference type="GO" id="GO:0005737">
    <property type="term" value="C:cytoplasm"/>
    <property type="evidence" value="ECO:0007669"/>
    <property type="project" value="TreeGrafter"/>
</dbReference>
<keyword evidence="2 11" id="KW-0808">Transferase</keyword>
<evidence type="ECO:0000256" key="2">
    <source>
        <dbReference type="ARBA" id="ARBA00022679"/>
    </source>
</evidence>
<comment type="caution">
    <text evidence="18">The sequence shown here is derived from an EMBL/GenBank/DDBJ whole genome shotgun (WGS) entry which is preliminary data.</text>
</comment>
<dbReference type="InterPro" id="IPR011009">
    <property type="entry name" value="Kinase-like_dom_sf"/>
</dbReference>
<gene>
    <name evidence="18" type="ORF">RI129_012437</name>
</gene>
<accession>A0AAN7UY01</accession>
<dbReference type="SMART" id="SM00220">
    <property type="entry name" value="S_TKc"/>
    <property type="match status" value="1"/>
</dbReference>
<evidence type="ECO:0000256" key="16">
    <source>
        <dbReference type="SAM" id="MobiDB-lite"/>
    </source>
</evidence>
<dbReference type="PROSITE" id="PS00107">
    <property type="entry name" value="PROTEIN_KINASE_ATP"/>
    <property type="match status" value="1"/>
</dbReference>
<dbReference type="GO" id="GO:0005634">
    <property type="term" value="C:nucleus"/>
    <property type="evidence" value="ECO:0007669"/>
    <property type="project" value="UniProtKB-SubCell"/>
</dbReference>
<keyword evidence="19" id="KW-1185">Reference proteome</keyword>
<dbReference type="Proteomes" id="UP001329430">
    <property type="component" value="Chromosome 10"/>
</dbReference>
<keyword evidence="9 11" id="KW-0539">Nucleus</keyword>
<keyword evidence="3 11" id="KW-0479">Metal-binding</keyword>
<comment type="cofactor">
    <cofactor evidence="14">
        <name>Mg(2+)</name>
        <dbReference type="ChEBI" id="CHEBI:18420"/>
    </cofactor>
    <text evidence="14">Binds 2 magnesium ions per subunit.</text>
</comment>